<reference evidence="1 2" key="2">
    <citation type="journal article" date="2016" name="Genome Announc.">
        <title>Draft Genome Sequence of a Versatile Hydrocarbon-Degrading Bacterium, Rhodococcus pyridinivorans Strain KG-16, Collected from Oil Fields in India.</title>
        <authorList>
            <person name="Aggarwal R.K."/>
            <person name="Dawar C."/>
            <person name="Phanindranath R."/>
            <person name="Mutnuri L."/>
            <person name="Dayal A.M."/>
        </authorList>
    </citation>
    <scope>NUCLEOTIDE SEQUENCE [LARGE SCALE GENOMIC DNA]</scope>
    <source>
        <strain evidence="1 2">KG-16</strain>
    </source>
</reference>
<proteinExistence type="predicted"/>
<evidence type="ECO:0000313" key="2">
    <source>
        <dbReference type="Proteomes" id="UP000053060"/>
    </source>
</evidence>
<dbReference type="RefSeq" id="WP_060654623.1">
    <property type="nucleotide sequence ID" value="NZ_AZXY01000017.1"/>
</dbReference>
<accession>A0A0V9UEJ6</accession>
<organism evidence="1 2">
    <name type="scientific">Rhodococcus pyridinivorans KG-16</name>
    <dbReference type="NCBI Taxonomy" id="1441730"/>
    <lineage>
        <taxon>Bacteria</taxon>
        <taxon>Bacillati</taxon>
        <taxon>Actinomycetota</taxon>
        <taxon>Actinomycetes</taxon>
        <taxon>Mycobacteriales</taxon>
        <taxon>Nocardiaceae</taxon>
        <taxon>Rhodococcus</taxon>
    </lineage>
</organism>
<name>A0A0V9UEJ6_9NOCA</name>
<comment type="caution">
    <text evidence="1">The sequence shown here is derived from an EMBL/GenBank/DDBJ whole genome shotgun (WGS) entry which is preliminary data.</text>
</comment>
<dbReference type="PATRIC" id="fig|1441730.3.peg.4968"/>
<sequence length="75" mass="7890">MAGLIAIGKPVLPTGRLGSTERHTTKEDRSLMISSLVIRPLARAIAVVLIVADTALATRVPALPDWDEDGSAARS</sequence>
<protein>
    <submittedName>
        <fullName evidence="1">Uncharacterized protein</fullName>
    </submittedName>
</protein>
<reference evidence="2" key="1">
    <citation type="submission" date="2015-01" db="EMBL/GenBank/DDBJ databases">
        <title>Draft genome sequence of Rhodococcus pyridinivorans strain KG-16, a hydrocarbon-degrading bacterium.</title>
        <authorList>
            <person name="Aggarwal R.K."/>
            <person name="Dawar C."/>
        </authorList>
    </citation>
    <scope>NUCLEOTIDE SEQUENCE [LARGE SCALE GENOMIC DNA]</scope>
    <source>
        <strain evidence="2">KG-16</strain>
    </source>
</reference>
<dbReference type="EMBL" id="AZXY01000017">
    <property type="protein sequence ID" value="KSZ56315.1"/>
    <property type="molecule type" value="Genomic_DNA"/>
</dbReference>
<dbReference type="Proteomes" id="UP000053060">
    <property type="component" value="Unassembled WGS sequence"/>
</dbReference>
<dbReference type="AlphaFoldDB" id="A0A0V9UEJ6"/>
<gene>
    <name evidence="1" type="ORF">Z045_23660</name>
</gene>
<evidence type="ECO:0000313" key="1">
    <source>
        <dbReference type="EMBL" id="KSZ56315.1"/>
    </source>
</evidence>